<sequence length="295" mass="32779">MDFQAPPSWTLVAESDHLPTVTLAPQLELVFSRSLHVQPLAWTPLVISCLIICVTATYVWKLWQREDKYYVEEDYSEEEYEDLEATAINAGTIARIKSRSEMRERRPGTPESLIAAREETRAAALRSTISRPFAARTIPLNIRDQAWTADQTRKHDCPSNLEPAQIPDAIASPPAPSRSPAHDETARNPPATDDAASHRSNDTWERNSDETLGLSRAGAALPQVPVQEAIQSTVSEAEPDHTGFAAAEYGAHRMSGRLSGIDWKDDGSSIQGSEFTKYGASEFDRSSYANRYEDY</sequence>
<keyword evidence="2" id="KW-0812">Transmembrane</keyword>
<protein>
    <submittedName>
        <fullName evidence="3">Uncharacterized protein</fullName>
    </submittedName>
</protein>
<keyword evidence="4" id="KW-1185">Reference proteome</keyword>
<evidence type="ECO:0000256" key="2">
    <source>
        <dbReference type="SAM" id="Phobius"/>
    </source>
</evidence>
<feature type="region of interest" description="Disordered" evidence="1">
    <location>
        <begin position="150"/>
        <end position="210"/>
    </location>
</feature>
<dbReference type="Proteomes" id="UP000077069">
    <property type="component" value="Unassembled WGS sequence"/>
</dbReference>
<keyword evidence="2" id="KW-0472">Membrane</keyword>
<evidence type="ECO:0000256" key="1">
    <source>
        <dbReference type="SAM" id="MobiDB-lite"/>
    </source>
</evidence>
<name>A0A177CJC4_9PLEO</name>
<dbReference type="OrthoDB" id="3792007at2759"/>
<organism evidence="3 4">
    <name type="scientific">Paraphaeosphaeria sporulosa</name>
    <dbReference type="NCBI Taxonomy" id="1460663"/>
    <lineage>
        <taxon>Eukaryota</taxon>
        <taxon>Fungi</taxon>
        <taxon>Dikarya</taxon>
        <taxon>Ascomycota</taxon>
        <taxon>Pezizomycotina</taxon>
        <taxon>Dothideomycetes</taxon>
        <taxon>Pleosporomycetidae</taxon>
        <taxon>Pleosporales</taxon>
        <taxon>Massarineae</taxon>
        <taxon>Didymosphaeriaceae</taxon>
        <taxon>Paraphaeosphaeria</taxon>
    </lineage>
</organism>
<feature type="compositionally biased region" description="Basic and acidic residues" evidence="1">
    <location>
        <begin position="195"/>
        <end position="209"/>
    </location>
</feature>
<dbReference type="GeneID" id="28763600"/>
<accession>A0A177CJC4</accession>
<gene>
    <name evidence="3" type="ORF">CC84DRAFT_1174791</name>
</gene>
<dbReference type="AlphaFoldDB" id="A0A177CJC4"/>
<keyword evidence="2" id="KW-1133">Transmembrane helix</keyword>
<dbReference type="RefSeq" id="XP_018037252.1">
    <property type="nucleotide sequence ID" value="XM_018180114.1"/>
</dbReference>
<reference evidence="3 4" key="1">
    <citation type="submission" date="2016-05" db="EMBL/GenBank/DDBJ databases">
        <title>Comparative analysis of secretome profiles of manganese(II)-oxidizing ascomycete fungi.</title>
        <authorList>
            <consortium name="DOE Joint Genome Institute"/>
            <person name="Zeiner C.A."/>
            <person name="Purvine S.O."/>
            <person name="Zink E.M."/>
            <person name="Wu S."/>
            <person name="Pasa-Tolic L."/>
            <person name="Chaput D.L."/>
            <person name="Haridas S."/>
            <person name="Grigoriev I.V."/>
            <person name="Santelli C.M."/>
            <person name="Hansel C.M."/>
        </authorList>
    </citation>
    <scope>NUCLEOTIDE SEQUENCE [LARGE SCALE GENOMIC DNA]</scope>
    <source>
        <strain evidence="3 4">AP3s5-JAC2a</strain>
    </source>
</reference>
<proteinExistence type="predicted"/>
<evidence type="ECO:0000313" key="4">
    <source>
        <dbReference type="Proteomes" id="UP000077069"/>
    </source>
</evidence>
<evidence type="ECO:0000313" key="3">
    <source>
        <dbReference type="EMBL" id="OAG06887.1"/>
    </source>
</evidence>
<feature type="compositionally biased region" description="Low complexity" evidence="1">
    <location>
        <begin position="163"/>
        <end position="172"/>
    </location>
</feature>
<feature type="transmembrane region" description="Helical" evidence="2">
    <location>
        <begin position="40"/>
        <end position="60"/>
    </location>
</feature>
<dbReference type="EMBL" id="KV441551">
    <property type="protein sequence ID" value="OAG06887.1"/>
    <property type="molecule type" value="Genomic_DNA"/>
</dbReference>
<dbReference type="InParanoid" id="A0A177CJC4"/>